<evidence type="ECO:0000313" key="5">
    <source>
        <dbReference type="RefSeq" id="XP_022294134.1"/>
    </source>
</evidence>
<dbReference type="Proteomes" id="UP000694844">
    <property type="component" value="Chromosome 7"/>
</dbReference>
<dbReference type="SUPFAM" id="SSF48403">
    <property type="entry name" value="Ankyrin repeat"/>
    <property type="match status" value="1"/>
</dbReference>
<evidence type="ECO:0000256" key="2">
    <source>
        <dbReference type="SAM" id="SignalP"/>
    </source>
</evidence>
<reference evidence="5" key="1">
    <citation type="submission" date="2025-08" db="UniProtKB">
        <authorList>
            <consortium name="RefSeq"/>
        </authorList>
    </citation>
    <scope>IDENTIFICATION</scope>
    <source>
        <tissue evidence="5">Whole sample</tissue>
    </source>
</reference>
<organism evidence="4 5">
    <name type="scientific">Crassostrea virginica</name>
    <name type="common">Eastern oyster</name>
    <dbReference type="NCBI Taxonomy" id="6565"/>
    <lineage>
        <taxon>Eukaryota</taxon>
        <taxon>Metazoa</taxon>
        <taxon>Spiralia</taxon>
        <taxon>Lophotrochozoa</taxon>
        <taxon>Mollusca</taxon>
        <taxon>Bivalvia</taxon>
        <taxon>Autobranchia</taxon>
        <taxon>Pteriomorphia</taxon>
        <taxon>Ostreida</taxon>
        <taxon>Ostreoidea</taxon>
        <taxon>Ostreidae</taxon>
        <taxon>Crassostrea</taxon>
    </lineage>
</organism>
<dbReference type="PANTHER" id="PTHR24198:SF165">
    <property type="entry name" value="ANKYRIN REPEAT-CONTAINING PROTEIN-RELATED"/>
    <property type="match status" value="1"/>
</dbReference>
<name>A0A8B8AV58_CRAVI</name>
<evidence type="ECO:0000256" key="1">
    <source>
        <dbReference type="SAM" id="Phobius"/>
    </source>
</evidence>
<accession>A0A8B8AV58</accession>
<dbReference type="SUPFAM" id="SSF52540">
    <property type="entry name" value="P-loop containing nucleoside triphosphate hydrolases"/>
    <property type="match status" value="1"/>
</dbReference>
<dbReference type="OrthoDB" id="6152491at2759"/>
<keyword evidence="2" id="KW-0732">Signal</keyword>
<dbReference type="Gene3D" id="1.25.40.20">
    <property type="entry name" value="Ankyrin repeat-containing domain"/>
    <property type="match status" value="1"/>
</dbReference>
<feature type="chain" id="PRO_5034646457" evidence="2">
    <location>
        <begin position="25"/>
        <end position="1135"/>
    </location>
</feature>
<dbReference type="InterPro" id="IPR036770">
    <property type="entry name" value="Ankyrin_rpt-contain_sf"/>
</dbReference>
<dbReference type="Pfam" id="PF20720">
    <property type="entry name" value="nSTAND3"/>
    <property type="match status" value="1"/>
</dbReference>
<dbReference type="GeneID" id="111104457"/>
<keyword evidence="1" id="KW-1133">Transmembrane helix</keyword>
<proteinExistence type="predicted"/>
<dbReference type="PANTHER" id="PTHR24198">
    <property type="entry name" value="ANKYRIN REPEAT AND PROTEIN KINASE DOMAIN-CONTAINING PROTEIN"/>
    <property type="match status" value="1"/>
</dbReference>
<protein>
    <submittedName>
        <fullName evidence="5">Uncharacterized protein LOC111104457 isoform X1</fullName>
    </submittedName>
</protein>
<evidence type="ECO:0000313" key="4">
    <source>
        <dbReference type="Proteomes" id="UP000694844"/>
    </source>
</evidence>
<sequence length="1135" mass="131226">MCRSLNMVFRSFLLLFLVLKYSTSEKKYCREAVMSVKAVDVCPMSEKEWQQASMRMKCGELASKQTCSPVEKFKYHCVINPFRNQTLEVCAPEILISGFCTEFNIFGGIIQLHKDAPCFENAFPKCAPHYYSSQAYKYQDCYAVVNKTQGTLSPPTTTETFTTEIFSITTKPEQDSRVSASIIAAAISVPVVIIVFVGIVIAILYRQKKICRRMQRCKETETNVEKEECEELMPSTIESKDLKKTHIEESKADECERKDFERHVIGESFADQYESKDLKKTHIEESKADECERKDFERHVIGESFADQYESKDLKKTHIEESKADECERKDFERHVIGESFADQYAFTTCRTPGDLRKENLEESKNYLNSYQTFDEFFVETKIYQEVKDIFKKYGVVIWTGPSGCGKTIGAIHLILRHIDENARCIFRRIRSWKELSYVEKDKETIILIDNIFYQKNVDSELEPWWSELEKLHTLFQSDDNNLMLGPLRCIITARTNVIERACQIMERITPILAEHCRMKDNILTGNEKEEILRKQFRFADEKKHISIPEIDESFFMNVRESDGPIGFPLCANLYACSEEYRKPGANFFSRPIKCLKNQIKEEILGDKSNRTKSLFFVLFFYEWHIKMGNYEKLEIKSEHQCRRFLDGVSKDLRKNFEPFDFKGLQIEAQRLLDAFVTNEYENTYKFVHDSVYEAVGDLLCETYVTATAKYFPLDILQNQEYEHATETQKNVLVTRLLYETLSQQTSKVFACKVFRKKSFSDCFVSDLRKKEEQILKTFFTASNESSNTKLPCLFWTSYNNLIYLSEQLYDLVNEKNMCTDYLFYVLLYGECCARKQNLLKTVNGKLRDNEEKIKENVKEFKDEDRSSIIHLLIDSDRSDKFLSGVVERLVKDKFAIDLKNKNNVTPLMLAVKNPGGRKEVITNLITAGAKISSDSKQSNVIHYCVESCNDDETCAEYLKIIFRSELGGKWLSRNDIKGNTALCSAAMVSTFSRICSILMILERCSKEIITTVNENGLSALQLCVKSLTGSSKYTELECCVRVILLLLFGGSPENESDTSDKAIENCKYDVVKDILKHPKDEKNMDKVLRNLFQAIEMDTCTEGLSLPEFSQNIDIQLVESIKQAVNILKNKQLE</sequence>
<evidence type="ECO:0000259" key="3">
    <source>
        <dbReference type="Pfam" id="PF20720"/>
    </source>
</evidence>
<keyword evidence="4" id="KW-1185">Reference proteome</keyword>
<dbReference type="KEGG" id="cvn:111104457"/>
<dbReference type="InterPro" id="IPR027417">
    <property type="entry name" value="P-loop_NTPase"/>
</dbReference>
<feature type="transmembrane region" description="Helical" evidence="1">
    <location>
        <begin position="182"/>
        <end position="205"/>
    </location>
</feature>
<dbReference type="InterPro" id="IPR049050">
    <property type="entry name" value="nSTAND3"/>
</dbReference>
<keyword evidence="1" id="KW-0812">Transmembrane</keyword>
<feature type="domain" description="Novel STAND NTPase 3" evidence="3">
    <location>
        <begin position="378"/>
        <end position="538"/>
    </location>
</feature>
<gene>
    <name evidence="5" type="primary">LOC111104457</name>
</gene>
<feature type="signal peptide" evidence="2">
    <location>
        <begin position="1"/>
        <end position="24"/>
    </location>
</feature>
<dbReference type="RefSeq" id="XP_022294134.1">
    <property type="nucleotide sequence ID" value="XM_022438426.1"/>
</dbReference>
<keyword evidence="1" id="KW-0472">Membrane</keyword>
<dbReference type="AlphaFoldDB" id="A0A8B8AV58"/>